<dbReference type="SUPFAM" id="SSF46689">
    <property type="entry name" value="Homeodomain-like"/>
    <property type="match status" value="1"/>
</dbReference>
<sequence>MDNENIPNNWLTKPKGKNQEMARPTPPINLSPEQDEMLHKIARSREVAYSLLQRVKIVLSAAGGNDNKTIAEEMGLCEETVGLWRRRWVEGSVKLEGLAANRKKLRAVIEEVLSDKARSGSPGKFTPEQLCRIIAVACETPPEYISHWSRAELAREIIKRNITEEISPSSIGRFLKSGGSQAASA</sequence>
<dbReference type="EMBL" id="CAADFK010000126">
    <property type="protein sequence ID" value="VFK17842.1"/>
    <property type="molecule type" value="Genomic_DNA"/>
</dbReference>
<feature type="compositionally biased region" description="Polar residues" evidence="1">
    <location>
        <begin position="1"/>
        <end position="11"/>
    </location>
</feature>
<gene>
    <name evidence="2" type="ORF">BECKLPF1236B_GA0070989_11267</name>
</gene>
<dbReference type="AlphaFoldDB" id="A0A450WLC9"/>
<dbReference type="InterPro" id="IPR009057">
    <property type="entry name" value="Homeodomain-like_sf"/>
</dbReference>
<accession>A0A450WLC9</accession>
<protein>
    <submittedName>
        <fullName evidence="2">Homeodomain-like domain-containing protein</fullName>
    </submittedName>
</protein>
<dbReference type="GO" id="GO:0003677">
    <property type="term" value="F:DNA binding"/>
    <property type="evidence" value="ECO:0007669"/>
    <property type="project" value="UniProtKB-KW"/>
</dbReference>
<evidence type="ECO:0000256" key="1">
    <source>
        <dbReference type="SAM" id="MobiDB-lite"/>
    </source>
</evidence>
<keyword evidence="2" id="KW-0238">DNA-binding</keyword>
<organism evidence="2">
    <name type="scientific">Candidatus Kentrum sp. LPFa</name>
    <dbReference type="NCBI Taxonomy" id="2126335"/>
    <lineage>
        <taxon>Bacteria</taxon>
        <taxon>Pseudomonadati</taxon>
        <taxon>Pseudomonadota</taxon>
        <taxon>Gammaproteobacteria</taxon>
        <taxon>Candidatus Kentrum</taxon>
    </lineage>
</organism>
<feature type="region of interest" description="Disordered" evidence="1">
    <location>
        <begin position="1"/>
        <end position="31"/>
    </location>
</feature>
<name>A0A450WLC9_9GAMM</name>
<keyword evidence="2" id="KW-0371">Homeobox</keyword>
<proteinExistence type="predicted"/>
<evidence type="ECO:0000313" key="2">
    <source>
        <dbReference type="EMBL" id="VFK17842.1"/>
    </source>
</evidence>
<dbReference type="Pfam" id="PF13565">
    <property type="entry name" value="HTH_32"/>
    <property type="match status" value="1"/>
</dbReference>
<reference evidence="2" key="1">
    <citation type="submission" date="2019-02" db="EMBL/GenBank/DDBJ databases">
        <authorList>
            <person name="Gruber-Vodicka R. H."/>
            <person name="Seah K. B. B."/>
        </authorList>
    </citation>
    <scope>NUCLEOTIDE SEQUENCE</scope>
    <source>
        <strain evidence="2">BECK_S313</strain>
    </source>
</reference>